<organism evidence="1 2">
    <name type="scientific">Rhodopirellula baltica (strain DSM 10527 / NCIMB 13988 / SH1)</name>
    <dbReference type="NCBI Taxonomy" id="243090"/>
    <lineage>
        <taxon>Bacteria</taxon>
        <taxon>Pseudomonadati</taxon>
        <taxon>Planctomycetota</taxon>
        <taxon>Planctomycetia</taxon>
        <taxon>Pirellulales</taxon>
        <taxon>Pirellulaceae</taxon>
        <taxon>Rhodopirellula</taxon>
    </lineage>
</organism>
<evidence type="ECO:0000313" key="2">
    <source>
        <dbReference type="Proteomes" id="UP000001025"/>
    </source>
</evidence>
<keyword evidence="2" id="KW-1185">Reference proteome</keyword>
<dbReference type="AlphaFoldDB" id="Q7UIP9"/>
<dbReference type="Proteomes" id="UP000001025">
    <property type="component" value="Chromosome"/>
</dbReference>
<dbReference type="KEGG" id="rba:RB12403"/>
<evidence type="ECO:0000313" key="1">
    <source>
        <dbReference type="EMBL" id="CAD77565.1"/>
    </source>
</evidence>
<dbReference type="EnsemblBacteria" id="CAD77565">
    <property type="protein sequence ID" value="CAD77565"/>
    <property type="gene ID" value="RB12403"/>
</dbReference>
<sequence length="59" mass="6333">MQWASAIRDAMTLLANIFFGERIATNQNTRPTPGGLLPPHASVALNYDRDCCSPPSSSA</sequence>
<dbReference type="HOGENOM" id="CLU_2957633_0_0_0"/>
<reference evidence="1 2" key="1">
    <citation type="journal article" date="2003" name="Proc. Natl. Acad. Sci. U.S.A.">
        <title>Complete genome sequence of the marine planctomycete Pirellula sp. strain 1.</title>
        <authorList>
            <person name="Gloeckner F.O."/>
            <person name="Kube M."/>
            <person name="Bauer M."/>
            <person name="Teeling H."/>
            <person name="Lombardot T."/>
            <person name="Ludwig W."/>
            <person name="Gade D."/>
            <person name="Beck A."/>
            <person name="Borzym K."/>
            <person name="Heitmann K."/>
            <person name="Rabus R."/>
            <person name="Schlesner H."/>
            <person name="Amann R."/>
            <person name="Reinhardt R."/>
        </authorList>
    </citation>
    <scope>NUCLEOTIDE SEQUENCE [LARGE SCALE GENOMIC DNA]</scope>
    <source>
        <strain evidence="2">DSM 10527 / NCIMB 13988 / SH1</strain>
    </source>
</reference>
<proteinExistence type="predicted"/>
<gene>
    <name evidence="1" type="ordered locus">RB12403</name>
</gene>
<dbReference type="EMBL" id="BX294155">
    <property type="protein sequence ID" value="CAD77565.1"/>
    <property type="molecule type" value="Genomic_DNA"/>
</dbReference>
<dbReference type="PATRIC" id="fig|243090.15.peg.5997"/>
<accession>Q7UIP9</accession>
<dbReference type="STRING" id="243090.RB12403"/>
<dbReference type="InParanoid" id="Q7UIP9"/>
<protein>
    <submittedName>
        <fullName evidence="1">Uncharacterized protein</fullName>
    </submittedName>
</protein>
<name>Q7UIP9_RHOBA</name>